<feature type="binding site" evidence="5">
    <location>
        <position position="241"/>
    </location>
    <ligand>
        <name>Mn(2+)</name>
        <dbReference type="ChEBI" id="CHEBI:29035"/>
        <label>2</label>
    </ligand>
</feature>
<keyword evidence="3 5" id="KW-0369">Histidine metabolism</keyword>
<name>A0A0L0QVB7_VIRPA</name>
<dbReference type="GO" id="GO:0050415">
    <property type="term" value="F:formimidoylglutamase activity"/>
    <property type="evidence" value="ECO:0007669"/>
    <property type="project" value="UniProtKB-UniRule"/>
</dbReference>
<dbReference type="PATRIC" id="fig|1473.5.peg.3607"/>
<dbReference type="PIRSF" id="PIRSF036979">
    <property type="entry name" value="Arginase"/>
    <property type="match status" value="1"/>
</dbReference>
<dbReference type="Pfam" id="PF00491">
    <property type="entry name" value="Arginase"/>
    <property type="match status" value="1"/>
</dbReference>
<evidence type="ECO:0000256" key="2">
    <source>
        <dbReference type="ARBA" id="ARBA00022801"/>
    </source>
</evidence>
<keyword evidence="1 5" id="KW-0479">Metal-binding</keyword>
<comment type="catalytic activity">
    <reaction evidence="5">
        <text>N-formimidoyl-L-glutamate + H2O = formamide + L-glutamate</text>
        <dbReference type="Rhea" id="RHEA:22492"/>
        <dbReference type="ChEBI" id="CHEBI:15377"/>
        <dbReference type="ChEBI" id="CHEBI:16397"/>
        <dbReference type="ChEBI" id="CHEBI:29985"/>
        <dbReference type="ChEBI" id="CHEBI:58928"/>
        <dbReference type="EC" id="3.5.3.8"/>
    </reaction>
</comment>
<sequence length="318" mass="35721">MYKELNKDIWTGRIDSLEEVDSYRVHQVIKEKHVDRLPEVKKGLSVGLIGFECDEGVRRNKGRIGAAKGPNEIRKRLSSLPFYLAIDQVVDVGNVTCLEHKMEEAQQVLGTCVSKMLDERYVPIILGGGHETFYGHYLGVRQFIPSNATLGIINIDAHFDLRDEAIPSSGTMFRQVLQQDQYAGYLCLGIQPFGNTRSLFQTADEYGCTYLTEEEVQNSTHTFQVIDKFASEFDYLILTLCMDAIKAAEAPGVSAPSPFGLDAKLVRSLIRYIAGKERLLSFDISETNPVLDENGKTTKLAAYYIAEFMQGLTKREEI</sequence>
<dbReference type="PROSITE" id="PS51409">
    <property type="entry name" value="ARGINASE_2"/>
    <property type="match status" value="1"/>
</dbReference>
<dbReference type="InterPro" id="IPR023696">
    <property type="entry name" value="Ureohydrolase_dom_sf"/>
</dbReference>
<dbReference type="EC" id="3.5.3.8" evidence="5 6"/>
<dbReference type="PANTHER" id="PTHR11358:SF35">
    <property type="entry name" value="FORMIMIDOYLGLUTAMASE"/>
    <property type="match status" value="1"/>
</dbReference>
<accession>A0A0L0QVB7</accession>
<comment type="cofactor">
    <cofactor evidence="5 7">
        <name>Mn(2+)</name>
        <dbReference type="ChEBI" id="CHEBI:29035"/>
    </cofactor>
    <text evidence="5 7">Binds 2 manganese ions per subunit.</text>
</comment>
<protein>
    <recommendedName>
        <fullName evidence="5 6">Formimidoylglutamase</fullName>
        <ecNumber evidence="5 6">3.5.3.8</ecNumber>
    </recommendedName>
    <alternativeName>
        <fullName evidence="5">Formiminoglutamase</fullName>
    </alternativeName>
    <alternativeName>
        <fullName evidence="5">Formiminoglutamate hydrolase</fullName>
    </alternativeName>
</protein>
<comment type="pathway">
    <text evidence="5">Amino-acid degradation; L-histidine degradation into L-glutamate; L-glutamate from N-formimidoyl-L-glutamate (hydrolase route): step 1/1.</text>
</comment>
<evidence type="ECO:0000256" key="7">
    <source>
        <dbReference type="PIRSR" id="PIRSR036979-1"/>
    </source>
</evidence>
<dbReference type="GeneID" id="66869581"/>
<evidence type="ECO:0000313" key="9">
    <source>
        <dbReference type="EMBL" id="KNE22153.1"/>
    </source>
</evidence>
<dbReference type="GO" id="GO:0019557">
    <property type="term" value="P:L-histidine catabolic process to glutamate and formate"/>
    <property type="evidence" value="ECO:0007669"/>
    <property type="project" value="UniProtKB-UniPathway"/>
</dbReference>
<organism evidence="9 10">
    <name type="scientific">Virgibacillus pantothenticus</name>
    <dbReference type="NCBI Taxonomy" id="1473"/>
    <lineage>
        <taxon>Bacteria</taxon>
        <taxon>Bacillati</taxon>
        <taxon>Bacillota</taxon>
        <taxon>Bacilli</taxon>
        <taxon>Bacillales</taxon>
        <taxon>Bacillaceae</taxon>
        <taxon>Virgibacillus</taxon>
    </lineage>
</organism>
<dbReference type="Gene3D" id="3.40.800.10">
    <property type="entry name" value="Ureohydrolase domain"/>
    <property type="match status" value="1"/>
</dbReference>
<dbReference type="NCBIfam" id="TIGR01227">
    <property type="entry name" value="hutG"/>
    <property type="match status" value="1"/>
</dbReference>
<gene>
    <name evidence="5" type="primary">hutG</name>
    <name evidence="9" type="ORF">AFK71_03340</name>
</gene>
<evidence type="ECO:0000256" key="1">
    <source>
        <dbReference type="ARBA" id="ARBA00022723"/>
    </source>
</evidence>
<comment type="function">
    <text evidence="5">Catalyzes the conversion of N-formimidoyl-L-glutamate to L-glutamate and formamide.</text>
</comment>
<evidence type="ECO:0000256" key="8">
    <source>
        <dbReference type="PROSITE-ProRule" id="PRU00742"/>
    </source>
</evidence>
<dbReference type="SUPFAM" id="SSF52768">
    <property type="entry name" value="Arginase/deacetylase"/>
    <property type="match status" value="1"/>
</dbReference>
<keyword evidence="2 5" id="KW-0378">Hydrolase</keyword>
<dbReference type="EMBL" id="LGTO01000004">
    <property type="protein sequence ID" value="KNE22153.1"/>
    <property type="molecule type" value="Genomic_DNA"/>
</dbReference>
<feature type="binding site" evidence="7">
    <location>
        <position position="158"/>
    </location>
    <ligand>
        <name>Mn(2+)</name>
        <dbReference type="ChEBI" id="CHEBI:29035"/>
        <label>1</label>
    </ligand>
</feature>
<dbReference type="UniPathway" id="UPA00379">
    <property type="reaction ID" value="UER00552"/>
</dbReference>
<comment type="caution">
    <text evidence="9">The sequence shown here is derived from an EMBL/GenBank/DDBJ whole genome shotgun (WGS) entry which is preliminary data.</text>
</comment>
<dbReference type="Proteomes" id="UP000036780">
    <property type="component" value="Unassembled WGS sequence"/>
</dbReference>
<keyword evidence="10" id="KW-1185">Reference proteome</keyword>
<evidence type="ECO:0000256" key="4">
    <source>
        <dbReference type="ARBA" id="ARBA00023211"/>
    </source>
</evidence>
<dbReference type="GO" id="GO:0030145">
    <property type="term" value="F:manganese ion binding"/>
    <property type="evidence" value="ECO:0007669"/>
    <property type="project" value="UniProtKB-UniRule"/>
</dbReference>
<feature type="binding site" evidence="5">
    <location>
        <position position="156"/>
    </location>
    <ligand>
        <name>Mn(2+)</name>
        <dbReference type="ChEBI" id="CHEBI:29035"/>
        <label>2</label>
    </ligand>
</feature>
<dbReference type="AlphaFoldDB" id="A0A0L0QVB7"/>
<evidence type="ECO:0000313" key="10">
    <source>
        <dbReference type="Proteomes" id="UP000036780"/>
    </source>
</evidence>
<feature type="binding site" evidence="7">
    <location>
        <position position="243"/>
    </location>
    <ligand>
        <name>Mn(2+)</name>
        <dbReference type="ChEBI" id="CHEBI:29035"/>
        <label>1</label>
    </ligand>
</feature>
<feature type="binding site" evidence="5 7">
    <location>
        <position position="241"/>
    </location>
    <ligand>
        <name>Mn(2+)</name>
        <dbReference type="ChEBI" id="CHEBI:29035"/>
        <label>1</label>
    </ligand>
</feature>
<dbReference type="GO" id="GO:0019556">
    <property type="term" value="P:L-histidine catabolic process to glutamate and formamide"/>
    <property type="evidence" value="ECO:0007669"/>
    <property type="project" value="UniProtKB-UniRule"/>
</dbReference>
<dbReference type="OrthoDB" id="9788689at2"/>
<reference evidence="10" key="1">
    <citation type="submission" date="2015-07" db="EMBL/GenBank/DDBJ databases">
        <title>Fjat-10053 dsm26.</title>
        <authorList>
            <person name="Liu B."/>
            <person name="Wang J."/>
            <person name="Zhu Y."/>
            <person name="Liu G."/>
            <person name="Chen Q."/>
            <person name="Chen Z."/>
            <person name="Lan J."/>
            <person name="Che J."/>
            <person name="Ge C."/>
            <person name="Shi H."/>
            <person name="Pan Z."/>
            <person name="Liu X."/>
        </authorList>
    </citation>
    <scope>NUCLEOTIDE SEQUENCE [LARGE SCALE GENOMIC DNA]</scope>
    <source>
        <strain evidence="10">DSM 26</strain>
    </source>
</reference>
<feature type="binding site" evidence="5">
    <location>
        <position position="158"/>
    </location>
    <ligand>
        <name>Mn(2+)</name>
        <dbReference type="ChEBI" id="CHEBI:29035"/>
        <label>2</label>
    </ligand>
</feature>
<feature type="binding site" evidence="5 7">
    <location>
        <position position="130"/>
    </location>
    <ligand>
        <name>Mn(2+)</name>
        <dbReference type="ChEBI" id="CHEBI:29035"/>
        <label>1</label>
    </ligand>
</feature>
<evidence type="ECO:0000256" key="3">
    <source>
        <dbReference type="ARBA" id="ARBA00022808"/>
    </source>
</evidence>
<dbReference type="RefSeq" id="WP_050350439.1">
    <property type="nucleotide sequence ID" value="NZ_CP073011.1"/>
</dbReference>
<feature type="binding site" evidence="5 7">
    <location>
        <position position="156"/>
    </location>
    <ligand>
        <name>Mn(2+)</name>
        <dbReference type="ChEBI" id="CHEBI:29035"/>
        <label>1</label>
    </ligand>
</feature>
<dbReference type="HAMAP" id="MF_00737">
    <property type="entry name" value="Formimidoylglutam"/>
    <property type="match status" value="1"/>
</dbReference>
<feature type="binding site" evidence="5 7">
    <location>
        <position position="160"/>
    </location>
    <ligand>
        <name>Mn(2+)</name>
        <dbReference type="ChEBI" id="CHEBI:29035"/>
        <label>1</label>
    </ligand>
</feature>
<dbReference type="InterPro" id="IPR005923">
    <property type="entry name" value="HutG"/>
</dbReference>
<keyword evidence="4 5" id="KW-0464">Manganese</keyword>
<evidence type="ECO:0000256" key="6">
    <source>
        <dbReference type="NCBIfam" id="TIGR01227"/>
    </source>
</evidence>
<proteinExistence type="inferred from homology"/>
<feature type="binding site" evidence="5">
    <location>
        <position position="243"/>
    </location>
    <ligand>
        <name>Mn(2+)</name>
        <dbReference type="ChEBI" id="CHEBI:29035"/>
        <label>2</label>
    </ligand>
</feature>
<dbReference type="GO" id="GO:0008783">
    <property type="term" value="F:agmatinase activity"/>
    <property type="evidence" value="ECO:0007669"/>
    <property type="project" value="TreeGrafter"/>
</dbReference>
<dbReference type="PANTHER" id="PTHR11358">
    <property type="entry name" value="ARGINASE/AGMATINASE"/>
    <property type="match status" value="1"/>
</dbReference>
<evidence type="ECO:0000256" key="5">
    <source>
        <dbReference type="HAMAP-Rule" id="MF_00737"/>
    </source>
</evidence>
<dbReference type="CDD" id="cd09988">
    <property type="entry name" value="Formimidoylglutamase"/>
    <property type="match status" value="1"/>
</dbReference>
<comment type="similarity">
    <text evidence="5 8">Belongs to the arginase family.</text>
</comment>
<dbReference type="GO" id="GO:0033389">
    <property type="term" value="P:putrescine biosynthetic process from arginine, via agmatine"/>
    <property type="evidence" value="ECO:0007669"/>
    <property type="project" value="TreeGrafter"/>
</dbReference>
<dbReference type="InterPro" id="IPR006035">
    <property type="entry name" value="Ureohydrolase"/>
</dbReference>